<evidence type="ECO:0000256" key="5">
    <source>
        <dbReference type="ARBA" id="ARBA00022989"/>
    </source>
</evidence>
<dbReference type="Pfam" id="PF02386">
    <property type="entry name" value="TrkH"/>
    <property type="match status" value="1"/>
</dbReference>
<dbReference type="GO" id="GO:0005886">
    <property type="term" value="C:plasma membrane"/>
    <property type="evidence" value="ECO:0007669"/>
    <property type="project" value="TreeGrafter"/>
</dbReference>
<feature type="transmembrane region" description="Helical" evidence="8">
    <location>
        <begin position="84"/>
        <end position="107"/>
    </location>
</feature>
<dbReference type="PANTHER" id="PTHR31064:SF30">
    <property type="entry name" value="HIGH-AFFINITY POTASSIUM TRANSPORT PROTEIN-RELATED"/>
    <property type="match status" value="1"/>
</dbReference>
<name>H9ZNL9_9BRAS</name>
<feature type="transmembrane region" description="Helical" evidence="8">
    <location>
        <begin position="232"/>
        <end position="256"/>
    </location>
</feature>
<evidence type="ECO:0000256" key="3">
    <source>
        <dbReference type="ARBA" id="ARBA00022448"/>
    </source>
</evidence>
<evidence type="ECO:0000313" key="9">
    <source>
        <dbReference type="EMBL" id="AFH37929.1"/>
    </source>
</evidence>
<evidence type="ECO:0000256" key="6">
    <source>
        <dbReference type="ARBA" id="ARBA00023065"/>
    </source>
</evidence>
<protein>
    <submittedName>
        <fullName evidence="9">High-affinity K+ transporter 1</fullName>
    </submittedName>
</protein>
<reference evidence="9" key="1">
    <citation type="submission" date="2012-01" db="EMBL/GenBank/DDBJ databases">
        <title>Salt tolerance in Brassicaece.</title>
        <authorList>
            <person name="Nawaz I."/>
            <person name="Iqbal M."/>
            <person name="Schat H."/>
        </authorList>
    </citation>
    <scope>NUCLEOTIDE SEQUENCE</scope>
</reference>
<keyword evidence="5 8" id="KW-1133">Transmembrane helix</keyword>
<dbReference type="InterPro" id="IPR051143">
    <property type="entry name" value="TrkH_K-transport"/>
</dbReference>
<gene>
    <name evidence="9" type="primary">HKT1</name>
</gene>
<sequence>MERVITKLAKIHSQLAKSRSLFSLYFIYFLFFSFLGFLALKISKPRTTLPLHDLDLYFTSVSAITASSISTVDMEVFSNTQLIIITLVMFLGSEISTSFLSLCLTHFTNFVFPRYKTISHLMGSLNLDLPQEDCSIDLEDVTNHRESHDVKMNEKASKCLYKVVLGYHLVTNLAGSLLLLVYVNFVKTVRDILDSKKISPLTFSIFTSISTFANCGFIPMNENMVIFRKNSGLLWILIPQVLMGNTLFPCFLRLLLWGLDKITKREEYGYILKNHKKMRYSHLLSVRLCVSLGLTVLGFLIIHLILLCVFEWRLESLQGMNWYEKIVGSLFLVVNTRHAGETIVDFSTLSPAILILFTFIMYLPPYTLFMTLTKKNKNNKERGKETENEKEAKKSGFFVSQLSFLAICIFLVCTTERQKLQRDPLNFNVFNITLEVISAYGNVGFTTGYSCERRLNIDDVGCKNASYGFAGRWSSSGKIILIIVMFYGRFKQFSAKSGRTWILYPSWFS</sequence>
<feature type="transmembrane region" description="Helical" evidence="8">
    <location>
        <begin position="165"/>
        <end position="186"/>
    </location>
</feature>
<comment type="subcellular location">
    <subcellularLocation>
        <location evidence="1">Membrane</location>
        <topology evidence="1">Multi-pass membrane protein</topology>
    </subcellularLocation>
</comment>
<dbReference type="PANTHER" id="PTHR31064">
    <property type="entry name" value="POTASSIUM TRANSPORT PROTEIN DDB_G0292412-RELATED"/>
    <property type="match status" value="1"/>
</dbReference>
<keyword evidence="7 8" id="KW-0472">Membrane</keyword>
<feature type="transmembrane region" description="Helical" evidence="8">
    <location>
        <begin position="394"/>
        <end position="412"/>
    </location>
</feature>
<evidence type="ECO:0000256" key="7">
    <source>
        <dbReference type="ARBA" id="ARBA00023136"/>
    </source>
</evidence>
<proteinExistence type="evidence at transcript level"/>
<feature type="transmembrane region" description="Helical" evidence="8">
    <location>
        <begin position="286"/>
        <end position="312"/>
    </location>
</feature>
<feature type="transmembrane region" description="Helical" evidence="8">
    <location>
        <begin position="21"/>
        <end position="42"/>
    </location>
</feature>
<evidence type="ECO:0000256" key="1">
    <source>
        <dbReference type="ARBA" id="ARBA00004141"/>
    </source>
</evidence>
<feature type="transmembrane region" description="Helical" evidence="8">
    <location>
        <begin position="198"/>
        <end position="220"/>
    </location>
</feature>
<keyword evidence="3" id="KW-0813">Transport</keyword>
<keyword evidence="4 8" id="KW-0812">Transmembrane</keyword>
<keyword evidence="6" id="KW-0406">Ion transport</keyword>
<dbReference type="EMBL" id="JQ435901">
    <property type="protein sequence ID" value="AFH37929.1"/>
    <property type="molecule type" value="mRNA"/>
</dbReference>
<dbReference type="InterPro" id="IPR003445">
    <property type="entry name" value="Cat_transpt"/>
</dbReference>
<accession>H9ZNL9</accession>
<organism evidence="9">
    <name type="scientific">Cochlearia anglica</name>
    <dbReference type="NCBI Taxonomy" id="1082182"/>
    <lineage>
        <taxon>Eukaryota</taxon>
        <taxon>Viridiplantae</taxon>
        <taxon>Streptophyta</taxon>
        <taxon>Embryophyta</taxon>
        <taxon>Tracheophyta</taxon>
        <taxon>Spermatophyta</taxon>
        <taxon>Magnoliopsida</taxon>
        <taxon>eudicotyledons</taxon>
        <taxon>Gunneridae</taxon>
        <taxon>Pentapetalae</taxon>
        <taxon>rosids</taxon>
        <taxon>malvids</taxon>
        <taxon>Brassicales</taxon>
        <taxon>Brassicaceae</taxon>
        <taxon>Cochlearieae</taxon>
        <taxon>Cochlearia</taxon>
    </lineage>
</organism>
<feature type="transmembrane region" description="Helical" evidence="8">
    <location>
        <begin position="352"/>
        <end position="373"/>
    </location>
</feature>
<evidence type="ECO:0000256" key="8">
    <source>
        <dbReference type="SAM" id="Phobius"/>
    </source>
</evidence>
<dbReference type="GO" id="GO:0015081">
    <property type="term" value="F:sodium ion transmembrane transporter activity"/>
    <property type="evidence" value="ECO:0007669"/>
    <property type="project" value="TreeGrafter"/>
</dbReference>
<evidence type="ECO:0000256" key="2">
    <source>
        <dbReference type="ARBA" id="ARBA00010864"/>
    </source>
</evidence>
<evidence type="ECO:0000256" key="4">
    <source>
        <dbReference type="ARBA" id="ARBA00022692"/>
    </source>
</evidence>
<comment type="similarity">
    <text evidence="2">Belongs to the TrkH potassium transport family. HKT (TC 2.A.38.3) subfamily.</text>
</comment>
<dbReference type="AlphaFoldDB" id="H9ZNL9"/>